<dbReference type="PANTHER" id="PTHR43194">
    <property type="entry name" value="HYDROLASE ALPHA/BETA FOLD FAMILY"/>
    <property type="match status" value="1"/>
</dbReference>
<organism evidence="2 3">
    <name type="scientific">Shimia abyssi</name>
    <dbReference type="NCBI Taxonomy" id="1662395"/>
    <lineage>
        <taxon>Bacteria</taxon>
        <taxon>Pseudomonadati</taxon>
        <taxon>Pseudomonadota</taxon>
        <taxon>Alphaproteobacteria</taxon>
        <taxon>Rhodobacterales</taxon>
        <taxon>Roseobacteraceae</taxon>
    </lineage>
</organism>
<gene>
    <name evidence="2" type="ORF">CLV88_10215</name>
</gene>
<keyword evidence="3" id="KW-1185">Reference proteome</keyword>
<accession>A0A2P8FGS3</accession>
<dbReference type="Gene3D" id="3.40.50.1820">
    <property type="entry name" value="alpha/beta hydrolase"/>
    <property type="match status" value="1"/>
</dbReference>
<comment type="caution">
    <text evidence="2">The sequence shown here is derived from an EMBL/GenBank/DDBJ whole genome shotgun (WGS) entry which is preliminary data.</text>
</comment>
<protein>
    <submittedName>
        <fullName evidence="2">Pimeloyl-ACP methyl ester carboxylesterase</fullName>
    </submittedName>
</protein>
<sequence>MATILAILAVMLIALVVRTQMLARKAEAALPAPGAFQQVDGAMLHFVEQGPKDAQTLVLIHGLAGNLHHFTYGMSDLLAQDFHVIAVDRPGCGYSTRDNDGLAHLGEQAEMLWAFLDARGVKNPVLVGHSLGGSVALAMALLRPDRPSALALLCPATHPMPKAPAVFRPLQLRSTLSRRLFAYTIVSPMTRLIQPKVLRSVFAPEPVVPNFQTRGGGWLALRPETFISASADLMGTSGDVASLIDRYKTDLKTPGAILFSENDTVLSASHHGTPMAQYGLPMKTLPGRGHMIPMTAPKECADFVREIARAT</sequence>
<evidence type="ECO:0000259" key="1">
    <source>
        <dbReference type="Pfam" id="PF00561"/>
    </source>
</evidence>
<dbReference type="OrthoDB" id="9815441at2"/>
<dbReference type="GO" id="GO:0003824">
    <property type="term" value="F:catalytic activity"/>
    <property type="evidence" value="ECO:0007669"/>
    <property type="project" value="InterPro"/>
</dbReference>
<dbReference type="EMBL" id="PYGJ01000002">
    <property type="protein sequence ID" value="PSL20898.1"/>
    <property type="molecule type" value="Genomic_DNA"/>
</dbReference>
<evidence type="ECO:0000313" key="2">
    <source>
        <dbReference type="EMBL" id="PSL20898.1"/>
    </source>
</evidence>
<dbReference type="SUPFAM" id="SSF53474">
    <property type="entry name" value="alpha/beta-Hydrolases"/>
    <property type="match status" value="1"/>
</dbReference>
<dbReference type="Proteomes" id="UP000240418">
    <property type="component" value="Unassembled WGS sequence"/>
</dbReference>
<dbReference type="PRINTS" id="PR00111">
    <property type="entry name" value="ABHYDROLASE"/>
</dbReference>
<reference evidence="2 3" key="1">
    <citation type="submission" date="2018-03" db="EMBL/GenBank/DDBJ databases">
        <title>Genomic Encyclopedia of Archaeal and Bacterial Type Strains, Phase II (KMG-II): from individual species to whole genera.</title>
        <authorList>
            <person name="Goeker M."/>
        </authorList>
    </citation>
    <scope>NUCLEOTIDE SEQUENCE [LARGE SCALE GENOMIC DNA]</scope>
    <source>
        <strain evidence="2 3">DSM 100673</strain>
    </source>
</reference>
<dbReference type="RefSeq" id="WP_106607114.1">
    <property type="nucleotide sequence ID" value="NZ_PYGJ01000002.1"/>
</dbReference>
<dbReference type="InterPro" id="IPR029058">
    <property type="entry name" value="AB_hydrolase_fold"/>
</dbReference>
<dbReference type="InterPro" id="IPR000639">
    <property type="entry name" value="Epox_hydrolase-like"/>
</dbReference>
<dbReference type="Pfam" id="PF00561">
    <property type="entry name" value="Abhydrolase_1"/>
    <property type="match status" value="1"/>
</dbReference>
<proteinExistence type="predicted"/>
<dbReference type="PANTHER" id="PTHR43194:SF2">
    <property type="entry name" value="PEROXISOMAL MEMBRANE PROTEIN LPX1"/>
    <property type="match status" value="1"/>
</dbReference>
<dbReference type="PRINTS" id="PR00412">
    <property type="entry name" value="EPOXHYDRLASE"/>
</dbReference>
<feature type="domain" description="AB hydrolase-1" evidence="1">
    <location>
        <begin position="56"/>
        <end position="164"/>
    </location>
</feature>
<name>A0A2P8FGS3_9RHOB</name>
<dbReference type="InterPro" id="IPR050228">
    <property type="entry name" value="Carboxylesterase_BioH"/>
</dbReference>
<dbReference type="AlphaFoldDB" id="A0A2P8FGS3"/>
<dbReference type="InterPro" id="IPR000073">
    <property type="entry name" value="AB_hydrolase_1"/>
</dbReference>
<evidence type="ECO:0000313" key="3">
    <source>
        <dbReference type="Proteomes" id="UP000240418"/>
    </source>
</evidence>